<feature type="region of interest" description="Disordered" evidence="5">
    <location>
        <begin position="132"/>
        <end position="152"/>
    </location>
</feature>
<dbReference type="InterPro" id="IPR003960">
    <property type="entry name" value="ATPase_AAA_CS"/>
</dbReference>
<sequence>MSDIELTLQALREAVRLAPGNFALTEHYVRTLLDLTRHDEAESFLSEVIATERKSVDLQLLMAEVFYRNGKNSHALAIVETLASGSNASAKALILHAKLLYRAGEVQMAVQRYKDAIERDEDAEDRDFANLLGIQKPGEWQPPEDDDYDDASEDEVVDGRIRSPGAEDFGGPDDQTIERPSIDFESVGGMESVKEQIRVKIIYPITHADMFAAYGKKAGGGILMYGPPGCGKTHIARATAGEVKANFISIGINDVLDMWMGNSERNLHQLFEQARNNRPCVLFFDEVDALGASRSDMRQSAGRHLVNQFLSELDGVKSNNEGVLILGATNAPWHVDSAFRRPGRFDEVVFVPPPDQEARMEVLQIALEGKPAKDVDLKKIANKTADFSGADLGAVVESAVEAKLHEAIKTGKPSPITTSDLLTVLKKLRPTTTEWFATARNHALYSNQGGTYDEILKYLKIK</sequence>
<dbReference type="OrthoDB" id="9809379at2"/>
<dbReference type="EC" id="3.4.24.-" evidence="7"/>
<evidence type="ECO:0000313" key="7">
    <source>
        <dbReference type="EMBL" id="QDT10348.1"/>
    </source>
</evidence>
<evidence type="ECO:0000259" key="6">
    <source>
        <dbReference type="SMART" id="SM00382"/>
    </source>
</evidence>
<reference evidence="7 8" key="1">
    <citation type="submission" date="2019-02" db="EMBL/GenBank/DDBJ databases">
        <title>Deep-cultivation of Planctomycetes and their phenomic and genomic characterization uncovers novel biology.</title>
        <authorList>
            <person name="Wiegand S."/>
            <person name="Jogler M."/>
            <person name="Boedeker C."/>
            <person name="Pinto D."/>
            <person name="Vollmers J."/>
            <person name="Rivas-Marin E."/>
            <person name="Kohn T."/>
            <person name="Peeters S.H."/>
            <person name="Heuer A."/>
            <person name="Rast P."/>
            <person name="Oberbeckmann S."/>
            <person name="Bunk B."/>
            <person name="Jeske O."/>
            <person name="Meyerdierks A."/>
            <person name="Storesund J.E."/>
            <person name="Kallscheuer N."/>
            <person name="Luecker S."/>
            <person name="Lage O.M."/>
            <person name="Pohl T."/>
            <person name="Merkel B.J."/>
            <person name="Hornburger P."/>
            <person name="Mueller R.-W."/>
            <person name="Bruemmer F."/>
            <person name="Labrenz M."/>
            <person name="Spormann A.M."/>
            <person name="Op den Camp H."/>
            <person name="Overmann J."/>
            <person name="Amann R."/>
            <person name="Jetten M.S.M."/>
            <person name="Mascher T."/>
            <person name="Medema M.H."/>
            <person name="Devos D.P."/>
            <person name="Kaster A.-K."/>
            <person name="Ovreas L."/>
            <person name="Rohde M."/>
            <person name="Galperin M.Y."/>
            <person name="Jogler C."/>
        </authorList>
    </citation>
    <scope>NUCLEOTIDE SEQUENCE [LARGE SCALE GENOMIC DNA]</scope>
    <source>
        <strain evidence="7 8">K23_9</strain>
    </source>
</reference>
<keyword evidence="8" id="KW-1185">Reference proteome</keyword>
<evidence type="ECO:0000256" key="5">
    <source>
        <dbReference type="SAM" id="MobiDB-lite"/>
    </source>
</evidence>
<evidence type="ECO:0000256" key="2">
    <source>
        <dbReference type="ARBA" id="ARBA00022840"/>
    </source>
</evidence>
<dbReference type="Gene3D" id="1.25.40.10">
    <property type="entry name" value="Tetratricopeptide repeat domain"/>
    <property type="match status" value="1"/>
</dbReference>
<evidence type="ECO:0000256" key="3">
    <source>
        <dbReference type="ARBA" id="ARBA00023054"/>
    </source>
</evidence>
<dbReference type="SUPFAM" id="SSF52540">
    <property type="entry name" value="P-loop containing nucleoside triphosphate hydrolases"/>
    <property type="match status" value="1"/>
</dbReference>
<dbReference type="Pfam" id="PF00004">
    <property type="entry name" value="AAA"/>
    <property type="match status" value="1"/>
</dbReference>
<evidence type="ECO:0000313" key="8">
    <source>
        <dbReference type="Proteomes" id="UP000319817"/>
    </source>
</evidence>
<dbReference type="RefSeq" id="WP_145417871.1">
    <property type="nucleotide sequence ID" value="NZ_CP036526.1"/>
</dbReference>
<keyword evidence="1 4" id="KW-0547">Nucleotide-binding</keyword>
<evidence type="ECO:0000256" key="4">
    <source>
        <dbReference type="RuleBase" id="RU003651"/>
    </source>
</evidence>
<dbReference type="PROSITE" id="PS00674">
    <property type="entry name" value="AAA"/>
    <property type="match status" value="1"/>
</dbReference>
<dbReference type="EMBL" id="CP036526">
    <property type="protein sequence ID" value="QDT10348.1"/>
    <property type="molecule type" value="Genomic_DNA"/>
</dbReference>
<dbReference type="SUPFAM" id="SSF48452">
    <property type="entry name" value="TPR-like"/>
    <property type="match status" value="1"/>
</dbReference>
<keyword evidence="7" id="KW-0645">Protease</keyword>
<dbReference type="Proteomes" id="UP000319817">
    <property type="component" value="Chromosome"/>
</dbReference>
<dbReference type="GO" id="GO:0016887">
    <property type="term" value="F:ATP hydrolysis activity"/>
    <property type="evidence" value="ECO:0007669"/>
    <property type="project" value="InterPro"/>
</dbReference>
<proteinExistence type="inferred from homology"/>
<keyword evidence="3" id="KW-0175">Coiled coil</keyword>
<name>A0A517NT99_9BACT</name>
<dbReference type="SMART" id="SM00382">
    <property type="entry name" value="AAA"/>
    <property type="match status" value="1"/>
</dbReference>
<keyword evidence="7" id="KW-0482">Metalloprotease</keyword>
<keyword evidence="2 4" id="KW-0067">ATP-binding</keyword>
<dbReference type="PANTHER" id="PTHR23077">
    <property type="entry name" value="AAA-FAMILY ATPASE"/>
    <property type="match status" value="1"/>
</dbReference>
<dbReference type="InterPro" id="IPR003593">
    <property type="entry name" value="AAA+_ATPase"/>
</dbReference>
<dbReference type="InterPro" id="IPR050168">
    <property type="entry name" value="AAA_ATPase_domain"/>
</dbReference>
<dbReference type="InterPro" id="IPR011990">
    <property type="entry name" value="TPR-like_helical_dom_sf"/>
</dbReference>
<evidence type="ECO:0000256" key="1">
    <source>
        <dbReference type="ARBA" id="ARBA00022741"/>
    </source>
</evidence>
<dbReference type="Gene3D" id="3.40.50.300">
    <property type="entry name" value="P-loop containing nucleotide triphosphate hydrolases"/>
    <property type="match status" value="1"/>
</dbReference>
<dbReference type="GO" id="GO:0008237">
    <property type="term" value="F:metallopeptidase activity"/>
    <property type="evidence" value="ECO:0007669"/>
    <property type="project" value="UniProtKB-KW"/>
</dbReference>
<dbReference type="Gene3D" id="1.10.8.60">
    <property type="match status" value="1"/>
</dbReference>
<feature type="domain" description="AAA+ ATPase" evidence="6">
    <location>
        <begin position="218"/>
        <end position="355"/>
    </location>
</feature>
<dbReference type="InterPro" id="IPR027417">
    <property type="entry name" value="P-loop_NTPase"/>
</dbReference>
<dbReference type="GO" id="GO:0005524">
    <property type="term" value="F:ATP binding"/>
    <property type="evidence" value="ECO:0007669"/>
    <property type="project" value="UniProtKB-KW"/>
</dbReference>
<accession>A0A517NT99</accession>
<organism evidence="7 8">
    <name type="scientific">Stieleria marina</name>
    <dbReference type="NCBI Taxonomy" id="1930275"/>
    <lineage>
        <taxon>Bacteria</taxon>
        <taxon>Pseudomonadati</taxon>
        <taxon>Planctomycetota</taxon>
        <taxon>Planctomycetia</taxon>
        <taxon>Pirellulales</taxon>
        <taxon>Pirellulaceae</taxon>
        <taxon>Stieleria</taxon>
    </lineage>
</organism>
<protein>
    <submittedName>
        <fullName evidence="7">ATP-dependent zinc metalloprotease FtsH</fullName>
        <ecNumber evidence="7">3.4.24.-</ecNumber>
    </submittedName>
</protein>
<dbReference type="GO" id="GO:0006508">
    <property type="term" value="P:proteolysis"/>
    <property type="evidence" value="ECO:0007669"/>
    <property type="project" value="UniProtKB-KW"/>
</dbReference>
<dbReference type="PANTHER" id="PTHR23077:SF171">
    <property type="entry name" value="NUCLEAR VALOSIN-CONTAINING PROTEIN-LIKE"/>
    <property type="match status" value="1"/>
</dbReference>
<keyword evidence="7" id="KW-0378">Hydrolase</keyword>
<dbReference type="Pfam" id="PF17862">
    <property type="entry name" value="AAA_lid_3"/>
    <property type="match status" value="1"/>
</dbReference>
<dbReference type="AlphaFoldDB" id="A0A517NT99"/>
<dbReference type="InterPro" id="IPR003959">
    <property type="entry name" value="ATPase_AAA_core"/>
</dbReference>
<dbReference type="InterPro" id="IPR041569">
    <property type="entry name" value="AAA_lid_3"/>
</dbReference>
<dbReference type="Pfam" id="PF13429">
    <property type="entry name" value="TPR_15"/>
    <property type="match status" value="1"/>
</dbReference>
<comment type="similarity">
    <text evidence="4">Belongs to the AAA ATPase family.</text>
</comment>
<dbReference type="FunFam" id="3.40.50.300:FF:001025">
    <property type="entry name" value="ATPase family, AAA domain-containing 2B"/>
    <property type="match status" value="1"/>
</dbReference>
<gene>
    <name evidence="7" type="primary">ftsH_2</name>
    <name evidence="7" type="ORF">K239x_23040</name>
</gene>
<feature type="compositionally biased region" description="Acidic residues" evidence="5">
    <location>
        <begin position="142"/>
        <end position="152"/>
    </location>
</feature>